<feature type="region of interest" description="Disordered" evidence="3">
    <location>
        <begin position="161"/>
        <end position="202"/>
    </location>
</feature>
<dbReference type="PANTHER" id="PTHR43939:SF57">
    <property type="entry name" value="MYOSIN HEAVY CHAIN-LIKE"/>
    <property type="match status" value="1"/>
</dbReference>
<feature type="coiled-coil region" evidence="2">
    <location>
        <begin position="720"/>
        <end position="975"/>
    </location>
</feature>
<dbReference type="OMA" id="SETHETH"/>
<keyword evidence="1 2" id="KW-0175">Coiled coil</keyword>
<dbReference type="GO" id="GO:0003779">
    <property type="term" value="F:actin binding"/>
    <property type="evidence" value="ECO:0007669"/>
    <property type="project" value="InterPro"/>
</dbReference>
<dbReference type="Gramene" id="OPUNC01G25100.1">
    <property type="protein sequence ID" value="OPUNC01G25100.1"/>
    <property type="gene ID" value="OPUNC01G25100"/>
</dbReference>
<feature type="coiled-coil region" evidence="2">
    <location>
        <begin position="1128"/>
        <end position="1222"/>
    </location>
</feature>
<dbReference type="InterPro" id="IPR011684">
    <property type="entry name" value="NAB"/>
</dbReference>
<dbReference type="Proteomes" id="UP000026962">
    <property type="component" value="Chromosome 1"/>
</dbReference>
<reference evidence="5" key="1">
    <citation type="submission" date="2015-04" db="UniProtKB">
        <authorList>
            <consortium name="EnsemblPlants"/>
        </authorList>
    </citation>
    <scope>IDENTIFICATION</scope>
</reference>
<feature type="coiled-coil region" evidence="2">
    <location>
        <begin position="1276"/>
        <end position="1391"/>
    </location>
</feature>
<dbReference type="PROSITE" id="PS51774">
    <property type="entry name" value="NAB"/>
    <property type="match status" value="1"/>
</dbReference>
<name>A0A0E0JLY1_ORYPU</name>
<dbReference type="PANTHER" id="PTHR43939">
    <property type="entry name" value="COILED-COIL DOMAIN-CONTAINING PROTEIN 158"/>
    <property type="match status" value="1"/>
</dbReference>
<keyword evidence="6" id="KW-1185">Reference proteome</keyword>
<feature type="domain" description="NAB" evidence="4">
    <location>
        <begin position="66"/>
        <end position="159"/>
    </location>
</feature>
<evidence type="ECO:0000256" key="1">
    <source>
        <dbReference type="ARBA" id="ARBA00023054"/>
    </source>
</evidence>
<evidence type="ECO:0000259" key="4">
    <source>
        <dbReference type="PROSITE" id="PS51774"/>
    </source>
</evidence>
<proteinExistence type="predicted"/>
<evidence type="ECO:0000256" key="3">
    <source>
        <dbReference type="SAM" id="MobiDB-lite"/>
    </source>
</evidence>
<dbReference type="HOGENOM" id="CLU_004910_0_0_1"/>
<dbReference type="STRING" id="4537.A0A0E0JLY1"/>
<sequence>MAVPVPRVHLHVWNGGSTVWDSLVQWHSRNKISAQIQGAVVDREEEAFRLFLVSTSVYYWLGKGSFVIWVFMMRQVRFDMTKKHKLRKTKHLLENKKGVDDNVENILRMIGEENESAEIEPSDDSGNAFKKSKLSSLVKGFHEEYEYLHKHYRQLIGKLENVGHSSSDSGSSDSDDEGDRSDNNIPKTKVEDALSEENGWKQKLVEDREAKEQSLEAEIEKLKQNTEEQAKEISDLKHLLDKAIKDKEATRVELSSDVANLSCENENLKLLVETAEREAGESHKTITLMENEIRTLSVEKQVTEKERDDLKISIVDLESMKGDLSDQLQDTIEKCTFLSSQLEKAQLAEKEVQTLLSEIEKMKNENFMLSRENDNLKACEQNLDTECSQLKVTIADTKAENSTLTEEKHLLESRLKLLGVERDGLIAEKDELMNNMNIERGAATEEKERLASEHSKCLNDLEKAQSSVKELESTNGALNDKIAVLQNEKNSLSSELQQLEASLKNLGNDLEQELEQISVMQKNNEDLELANSNLQNELETVQGQKNEAIASTIELSNKLEEQNQQISNLQEAIENLEAAKTNMYNEVTVHQEKCTFLSSQLEKSQLAEKEVQTLLSEIEKMKNENFTLSRDNDNLKACEQNLGTECSQLKATIAETKAENSTLTEEKHLLESKLKLVEVERDDLIAEKEELMHNMNIERGATAEEKERLVSEHFKCLNELEKAQSSVKELESTNDALNDKIAVLQKEGSSLASELQQLEASFKNLGNDLEQKLEQISVMQKNNEDLELANSNLQNELAMVQGQNNEAIASTAELGNKLEEQNQQISNLQEAIENLEAAKTDMCNELTVCQEEKNAALLQVQQLEANLKNLESELEQKQNQVSALQQANEELVEKISSLERQLEEARSKLQDEIIMLQGEKERALDNLQQSNTSIKTLEEELEKQREQNSILQLANEDLHKSIANVEKELEDIKVSSHAEILALQEQKNKAMSDLQQSEISIENFKMELEQGIAKISILHLSNEEMKDNNYRLNQQLEEIRTSLDAEIAALREEKDAAQLELQQSLASARNLETVLEKQMENLSTLQHTNDDLKKNNCTLTEQFEVIKIELQEEVKMAHEEKDATLTQLEKSEDFIKNLESELAQLKEELSVQMESNSSLNKQLEETILKVSNLTEELERVQAETASKINDMETSTKDLVNTIDVLSSQKNKVEENMKIITEACMEKMLFMKDFEDQVKQKITDREIAIACLQQSIRGILGSCQRLQYAYGEESTKASHLEVLRRNHLEQIDKLENKHTEILEKHRHLGEENIYANKENRKLQNHVQELEAQLQLARQKLRVTEAESKSKEDSYVMAVETSHREIQYLEQKIQKYSGQINSLEETLVQIKGNAESRTSTLVDQLDELESHFNKSFSHFSARSFACSEELKLLRNRLQHHLAEQKELVKENDVLGMRLREKENILSEMVRSASEAKKKMAQLEKTIDEKEEEISARVQEKREAIKQLSNAIIYHKNNSDDLIRYIRNHNRPRLPFCL</sequence>
<evidence type="ECO:0000313" key="5">
    <source>
        <dbReference type="EnsemblPlants" id="OPUNC01G25100.1"/>
    </source>
</evidence>
<protein>
    <recommendedName>
        <fullName evidence="4">NAB domain-containing protein</fullName>
    </recommendedName>
</protein>
<feature type="coiled-coil region" evidence="2">
    <location>
        <begin position="1022"/>
        <end position="1095"/>
    </location>
</feature>
<feature type="compositionally biased region" description="Basic and acidic residues" evidence="3">
    <location>
        <begin position="188"/>
        <end position="202"/>
    </location>
</feature>
<evidence type="ECO:0000256" key="2">
    <source>
        <dbReference type="SAM" id="Coils"/>
    </source>
</evidence>
<reference evidence="5" key="2">
    <citation type="submission" date="2018-05" db="EMBL/GenBank/DDBJ databases">
        <title>OpunRS2 (Oryza punctata Reference Sequence Version 2).</title>
        <authorList>
            <person name="Zhang J."/>
            <person name="Kudrna D."/>
            <person name="Lee S."/>
            <person name="Talag J."/>
            <person name="Welchert J."/>
            <person name="Wing R.A."/>
        </authorList>
    </citation>
    <scope>NUCLEOTIDE SEQUENCE [LARGE SCALE GENOMIC DNA]</scope>
</reference>
<dbReference type="eggNOG" id="ENOG502QWGN">
    <property type="taxonomic scope" value="Eukaryota"/>
</dbReference>
<evidence type="ECO:0000313" key="6">
    <source>
        <dbReference type="Proteomes" id="UP000026962"/>
    </source>
</evidence>
<feature type="coiled-coil region" evidence="2">
    <location>
        <begin position="338"/>
        <end position="694"/>
    </location>
</feature>
<accession>A0A0E0JLY1</accession>
<dbReference type="EnsemblPlants" id="OPUNC01G25100.1">
    <property type="protein sequence ID" value="OPUNC01G25100.1"/>
    <property type="gene ID" value="OPUNC01G25100"/>
</dbReference>
<organism evidence="5">
    <name type="scientific">Oryza punctata</name>
    <name type="common">Red rice</name>
    <dbReference type="NCBI Taxonomy" id="4537"/>
    <lineage>
        <taxon>Eukaryota</taxon>
        <taxon>Viridiplantae</taxon>
        <taxon>Streptophyta</taxon>
        <taxon>Embryophyta</taxon>
        <taxon>Tracheophyta</taxon>
        <taxon>Spermatophyta</taxon>
        <taxon>Magnoliopsida</taxon>
        <taxon>Liliopsida</taxon>
        <taxon>Poales</taxon>
        <taxon>Poaceae</taxon>
        <taxon>BOP clade</taxon>
        <taxon>Oryzoideae</taxon>
        <taxon>Oryzeae</taxon>
        <taxon>Oryzinae</taxon>
        <taxon>Oryza</taxon>
    </lineage>
</organism>
<feature type="coiled-coil region" evidence="2">
    <location>
        <begin position="1428"/>
        <end position="1508"/>
    </location>
</feature>